<dbReference type="GeneID" id="92077318"/>
<reference evidence="2 3" key="1">
    <citation type="submission" date="2023-01" db="EMBL/GenBank/DDBJ databases">
        <title>Analysis of 21 Apiospora genomes using comparative genomics revels a genus with tremendous synthesis potential of carbohydrate active enzymes and secondary metabolites.</title>
        <authorList>
            <person name="Sorensen T."/>
        </authorList>
    </citation>
    <scope>NUCLEOTIDE SEQUENCE [LARGE SCALE GENOMIC DNA]</scope>
    <source>
        <strain evidence="2 3">CBS 24483</strain>
    </source>
</reference>
<gene>
    <name evidence="2" type="ORF">PG986_008034</name>
</gene>
<dbReference type="RefSeq" id="XP_066700368.1">
    <property type="nucleotide sequence ID" value="XM_066844256.1"/>
</dbReference>
<dbReference type="Proteomes" id="UP001391051">
    <property type="component" value="Unassembled WGS sequence"/>
</dbReference>
<evidence type="ECO:0000313" key="3">
    <source>
        <dbReference type="Proteomes" id="UP001391051"/>
    </source>
</evidence>
<evidence type="ECO:0000313" key="2">
    <source>
        <dbReference type="EMBL" id="KAK7952306.1"/>
    </source>
</evidence>
<keyword evidence="3" id="KW-1185">Reference proteome</keyword>
<accession>A0ABR1QF14</accession>
<protein>
    <submittedName>
        <fullName evidence="2">Uncharacterized protein</fullName>
    </submittedName>
</protein>
<comment type="caution">
    <text evidence="2">The sequence shown here is derived from an EMBL/GenBank/DDBJ whole genome shotgun (WGS) entry which is preliminary data.</text>
</comment>
<organism evidence="2 3">
    <name type="scientific">Apiospora aurea</name>
    <dbReference type="NCBI Taxonomy" id="335848"/>
    <lineage>
        <taxon>Eukaryota</taxon>
        <taxon>Fungi</taxon>
        <taxon>Dikarya</taxon>
        <taxon>Ascomycota</taxon>
        <taxon>Pezizomycotina</taxon>
        <taxon>Sordariomycetes</taxon>
        <taxon>Xylariomycetidae</taxon>
        <taxon>Amphisphaeriales</taxon>
        <taxon>Apiosporaceae</taxon>
        <taxon>Apiospora</taxon>
    </lineage>
</organism>
<feature type="region of interest" description="Disordered" evidence="1">
    <location>
        <begin position="42"/>
        <end position="61"/>
    </location>
</feature>
<dbReference type="EMBL" id="JAQQWE010000005">
    <property type="protein sequence ID" value="KAK7952306.1"/>
    <property type="molecule type" value="Genomic_DNA"/>
</dbReference>
<name>A0ABR1QF14_9PEZI</name>
<proteinExistence type="predicted"/>
<evidence type="ECO:0000256" key="1">
    <source>
        <dbReference type="SAM" id="MobiDB-lite"/>
    </source>
</evidence>
<sequence length="111" mass="11943">MNLPVYVQEGSPTNLLITTSIHRYPKQVLTVRARGLENSNVQGRCSNNDCKRQSDSDGGDLEGELIELVDIVLEITEEALGSNYSGTGSGTFVGGNFLSPTIVIDPNYQGP</sequence>